<dbReference type="GO" id="GO:0015344">
    <property type="term" value="F:siderophore uptake transmembrane transporter activity"/>
    <property type="evidence" value="ECO:0007669"/>
    <property type="project" value="TreeGrafter"/>
</dbReference>
<dbReference type="GO" id="GO:0044718">
    <property type="term" value="P:siderophore transmembrane transport"/>
    <property type="evidence" value="ECO:0007669"/>
    <property type="project" value="TreeGrafter"/>
</dbReference>
<dbReference type="NCBIfam" id="TIGR04057">
    <property type="entry name" value="SusC_RagA_signa"/>
    <property type="match status" value="1"/>
</dbReference>
<keyword evidence="5 9" id="KW-0732">Signal</keyword>
<dbReference type="KEGG" id="phe:Phep_0058"/>
<evidence type="ECO:0000256" key="9">
    <source>
        <dbReference type="SAM" id="SignalP"/>
    </source>
</evidence>
<evidence type="ECO:0000256" key="2">
    <source>
        <dbReference type="ARBA" id="ARBA00022448"/>
    </source>
</evidence>
<comment type="subcellular location">
    <subcellularLocation>
        <location evidence="1 8">Cell outer membrane</location>
        <topology evidence="1 8">Multi-pass membrane protein</topology>
    </subcellularLocation>
</comment>
<evidence type="ECO:0000256" key="5">
    <source>
        <dbReference type="ARBA" id="ARBA00022729"/>
    </source>
</evidence>
<dbReference type="InterPro" id="IPR036942">
    <property type="entry name" value="Beta-barrel_TonB_sf"/>
</dbReference>
<evidence type="ECO:0000256" key="7">
    <source>
        <dbReference type="ARBA" id="ARBA00023237"/>
    </source>
</evidence>
<keyword evidence="11" id="KW-0675">Receptor</keyword>
<organism evidence="11 12">
    <name type="scientific">Pedobacter heparinus (strain ATCC 13125 / DSM 2366 / CIP 104194 / JCM 7457 / NBRC 12017 / NCIMB 9290 / NRRL B-14731 / HIM 762-3)</name>
    <dbReference type="NCBI Taxonomy" id="485917"/>
    <lineage>
        <taxon>Bacteria</taxon>
        <taxon>Pseudomonadati</taxon>
        <taxon>Bacteroidota</taxon>
        <taxon>Sphingobacteriia</taxon>
        <taxon>Sphingobacteriales</taxon>
        <taxon>Sphingobacteriaceae</taxon>
        <taxon>Pedobacter</taxon>
    </lineage>
</organism>
<dbReference type="Gene3D" id="2.60.40.1120">
    <property type="entry name" value="Carboxypeptidase-like, regulatory domain"/>
    <property type="match status" value="1"/>
</dbReference>
<dbReference type="Proteomes" id="UP000000852">
    <property type="component" value="Chromosome"/>
</dbReference>
<feature type="chain" id="PRO_5002971929" evidence="9">
    <location>
        <begin position="27"/>
        <end position="1185"/>
    </location>
</feature>
<dbReference type="Gene3D" id="2.40.170.20">
    <property type="entry name" value="TonB-dependent receptor, beta-barrel domain"/>
    <property type="match status" value="1"/>
</dbReference>
<evidence type="ECO:0000256" key="6">
    <source>
        <dbReference type="ARBA" id="ARBA00023136"/>
    </source>
</evidence>
<dbReference type="InterPro" id="IPR008969">
    <property type="entry name" value="CarboxyPept-like_regulatory"/>
</dbReference>
<evidence type="ECO:0000313" key="12">
    <source>
        <dbReference type="Proteomes" id="UP000000852"/>
    </source>
</evidence>
<keyword evidence="3 8" id="KW-1134">Transmembrane beta strand</keyword>
<name>C6XXN0_PEDHD</name>
<dbReference type="RefSeq" id="WP_012780237.1">
    <property type="nucleotide sequence ID" value="NC_013061.1"/>
</dbReference>
<protein>
    <submittedName>
        <fullName evidence="11">TonB-dependent receptor</fullName>
    </submittedName>
</protein>
<dbReference type="PROSITE" id="PS52016">
    <property type="entry name" value="TONB_DEPENDENT_REC_3"/>
    <property type="match status" value="1"/>
</dbReference>
<keyword evidence="6 8" id="KW-0472">Membrane</keyword>
<dbReference type="EMBL" id="CP001681">
    <property type="protein sequence ID" value="ACU02284.1"/>
    <property type="molecule type" value="Genomic_DNA"/>
</dbReference>
<proteinExistence type="inferred from homology"/>
<comment type="similarity">
    <text evidence="8">Belongs to the TonB-dependent receptor family.</text>
</comment>
<accession>C6XXN0</accession>
<dbReference type="InterPro" id="IPR012910">
    <property type="entry name" value="Plug_dom"/>
</dbReference>
<evidence type="ECO:0000256" key="8">
    <source>
        <dbReference type="PROSITE-ProRule" id="PRU01360"/>
    </source>
</evidence>
<dbReference type="SUPFAM" id="SSF56935">
    <property type="entry name" value="Porins"/>
    <property type="match status" value="1"/>
</dbReference>
<dbReference type="GO" id="GO:0009279">
    <property type="term" value="C:cell outer membrane"/>
    <property type="evidence" value="ECO:0007669"/>
    <property type="project" value="UniProtKB-SubCell"/>
</dbReference>
<dbReference type="InterPro" id="IPR023996">
    <property type="entry name" value="TonB-dep_OMP_SusC/RagA"/>
</dbReference>
<dbReference type="eggNOG" id="COG1629">
    <property type="taxonomic scope" value="Bacteria"/>
</dbReference>
<keyword evidence="4 8" id="KW-0812">Transmembrane</keyword>
<gene>
    <name evidence="11" type="ordered locus">Phep_0058</name>
</gene>
<keyword evidence="7 8" id="KW-0998">Cell outer membrane</keyword>
<reference evidence="11 12" key="1">
    <citation type="journal article" date="2009" name="Stand. Genomic Sci.">
        <title>Complete genome sequence of Pedobacter heparinus type strain (HIM 762-3).</title>
        <authorList>
            <person name="Han C."/>
            <person name="Spring S."/>
            <person name="Lapidus A."/>
            <person name="Del Rio T.G."/>
            <person name="Tice H."/>
            <person name="Copeland A."/>
            <person name="Cheng J.F."/>
            <person name="Lucas S."/>
            <person name="Chen F."/>
            <person name="Nolan M."/>
            <person name="Bruce D."/>
            <person name="Goodwin L."/>
            <person name="Pitluck S."/>
            <person name="Ivanova N."/>
            <person name="Mavromatis K."/>
            <person name="Mikhailova N."/>
            <person name="Pati A."/>
            <person name="Chen A."/>
            <person name="Palaniappan K."/>
            <person name="Land M."/>
            <person name="Hauser L."/>
            <person name="Chang Y.J."/>
            <person name="Jeffries C.C."/>
            <person name="Saunders E."/>
            <person name="Chertkov O."/>
            <person name="Brettin T."/>
            <person name="Goker M."/>
            <person name="Rohde M."/>
            <person name="Bristow J."/>
            <person name="Eisen J.A."/>
            <person name="Markowitz V."/>
            <person name="Hugenholtz P."/>
            <person name="Kyrpides N.C."/>
            <person name="Klenk H.P."/>
            <person name="Detter J.C."/>
        </authorList>
    </citation>
    <scope>NUCLEOTIDE SEQUENCE [LARGE SCALE GENOMIC DNA]</scope>
    <source>
        <strain evidence="12">ATCC 13125 / DSM 2366 / CIP 104194 / JCM 7457 / NBRC 12017 / NCIMB 9290 / NRRL B-14731 / HIM 762-3</strain>
    </source>
</reference>
<dbReference type="STRING" id="485917.Phep_0058"/>
<dbReference type="InterPro" id="IPR037066">
    <property type="entry name" value="Plug_dom_sf"/>
</dbReference>
<evidence type="ECO:0000256" key="3">
    <source>
        <dbReference type="ARBA" id="ARBA00022452"/>
    </source>
</evidence>
<dbReference type="AlphaFoldDB" id="C6XXN0"/>
<keyword evidence="12" id="KW-1185">Reference proteome</keyword>
<dbReference type="SUPFAM" id="SSF49464">
    <property type="entry name" value="Carboxypeptidase regulatory domain-like"/>
    <property type="match status" value="1"/>
</dbReference>
<evidence type="ECO:0000259" key="10">
    <source>
        <dbReference type="Pfam" id="PF07715"/>
    </source>
</evidence>
<keyword evidence="2 8" id="KW-0813">Transport</keyword>
<dbReference type="PANTHER" id="PTHR30069:SF29">
    <property type="entry name" value="HEMOGLOBIN AND HEMOGLOBIN-HAPTOGLOBIN-BINDING PROTEIN 1-RELATED"/>
    <property type="match status" value="1"/>
</dbReference>
<dbReference type="Pfam" id="PF13715">
    <property type="entry name" value="CarbopepD_reg_2"/>
    <property type="match status" value="1"/>
</dbReference>
<feature type="signal peptide" evidence="9">
    <location>
        <begin position="1"/>
        <end position="26"/>
    </location>
</feature>
<dbReference type="Pfam" id="PF07715">
    <property type="entry name" value="Plug"/>
    <property type="match status" value="1"/>
</dbReference>
<dbReference type="HOGENOM" id="CLU_004317_0_1_10"/>
<evidence type="ECO:0000256" key="1">
    <source>
        <dbReference type="ARBA" id="ARBA00004571"/>
    </source>
</evidence>
<feature type="domain" description="TonB-dependent receptor plug" evidence="10">
    <location>
        <begin position="232"/>
        <end position="317"/>
    </location>
</feature>
<dbReference type="NCBIfam" id="TIGR04056">
    <property type="entry name" value="OMP_RagA_SusC"/>
    <property type="match status" value="1"/>
</dbReference>
<dbReference type="InterPro" id="IPR023997">
    <property type="entry name" value="TonB-dep_OMP_SusC/RagA_CS"/>
</dbReference>
<dbReference type="InterPro" id="IPR039426">
    <property type="entry name" value="TonB-dep_rcpt-like"/>
</dbReference>
<sequence length="1185" mass="130583">MKKTITCLIKAFCLVLSVLYLNQAHAQVNKAMPVAEALKKITEKYQTKFVYEPAVLRGKTTTAALEKTNGQSIEEVLKGILYPNNLLFLYVSDNHYAIINKDEKSFQNAAGITLGTAVRGIIKGNVTDENGLPLPGVNITVKDKTSRASSDNSGNYVIAADREDLLLFTFVGYQVAELSPNSGGILNVNMKPDVSQLKDVEVVSTGYQRISRERSAGSFAKPDLDIMNSRSSSMNIAQRLDGLVPGLTVNNAPGTETLLIRGLTSINATASPLFVVDGIVLDGANVNSINPNDVADITVLKDATAASIWGSNAANGVIVITTKKGSNTGRIRIDYDGFVNFQGRPETDYLPALNSSQFIQAARDIFDPVLNTYASVTKFSPTTWKPVPAHEELLYKLADKTLSPQQVAAYEQQLTDLANTSNQKQINELLYRNALLTNHTLSLSGGTEKYNFYGSAAYTGTLNSSPGASNNTYKINLRQDFKFSDRIQLYLITDLTNTTAQAKRNIRPNNMFLPYALFQDQNGSNISMPWLYLPDADRATFESKSLIDLNYSPLDEINRGYNNSNSMLARINTGLDVNLIKGLKFQGVYGLVKGNTKTRSYDGDDSFTFRRELAQFTVAAVAPATKPTYYLPETGAIYEVTNNLQENWNVRNQLVFDHSFDNQKHQITALFGQEIRKTFNTGNGSIVRGYDEQLLTSGQVDYKMLAVTGVTGVLPRGSGANKLDIRNFSANEADVRFLSYYANLGYTFNNRYTLNGSWRIDESNLFGKDQSAQNRPVWSVGAGWLLSNEGFMDQVKWVDRLNLRSTYGITGNAPIPGSAASYDIFAAQANAIFPGGKGLVLSTPGNQSLSWESTKTLNFGLDFSILKRLNGSVDVYSKKTENLIGELQVNPFTGFATIEGNQGALKNRGVELNLSSLNINTRDFSWRTLLTLGYNKNEVTDLYSKTAITTGSGKVEQRFIKGYSAYAVFAYQYAGLDNTGAPQVRLNDGTVSTAKNVATPDDIVYMGSFQPKWAGGFSNSLKYRDFGLQFNAVYNLGFVMRRDVNRFYSGGRLVPDVGSFTTGNVHSDFANRWKASGDEAFTDIPAYVGSKTDTRELNYYYLADKNVVDASYIKLRDITLAYQLPKALLNSIRAESISFRFQVSNILLWKANDYGIDPEFQSAASGTRNMPANQKTFTLGAHVTF</sequence>
<evidence type="ECO:0000256" key="4">
    <source>
        <dbReference type="ARBA" id="ARBA00022692"/>
    </source>
</evidence>
<dbReference type="OrthoDB" id="9768177at2"/>
<dbReference type="PANTHER" id="PTHR30069">
    <property type="entry name" value="TONB-DEPENDENT OUTER MEMBRANE RECEPTOR"/>
    <property type="match status" value="1"/>
</dbReference>
<dbReference type="Gene3D" id="2.170.130.10">
    <property type="entry name" value="TonB-dependent receptor, plug domain"/>
    <property type="match status" value="1"/>
</dbReference>
<evidence type="ECO:0000313" key="11">
    <source>
        <dbReference type="EMBL" id="ACU02284.1"/>
    </source>
</evidence>